<dbReference type="PANTHER" id="PTHR46866">
    <property type="entry name" value="GH12955P"/>
    <property type="match status" value="1"/>
</dbReference>
<evidence type="ECO:0000259" key="1">
    <source>
        <dbReference type="SMART" id="SM01026"/>
    </source>
</evidence>
<dbReference type="PANTHER" id="PTHR46866:SF1">
    <property type="entry name" value="GH12955P"/>
    <property type="match status" value="1"/>
</dbReference>
<evidence type="ECO:0000313" key="2">
    <source>
        <dbReference type="Proteomes" id="UP000887574"/>
    </source>
</evidence>
<dbReference type="Pfam" id="PF02138">
    <property type="entry name" value="Beach"/>
    <property type="match status" value="1"/>
</dbReference>
<dbReference type="AlphaFoldDB" id="A0A915E7T4"/>
<reference evidence="3" key="1">
    <citation type="submission" date="2022-11" db="UniProtKB">
        <authorList>
            <consortium name="WormBaseParasite"/>
        </authorList>
    </citation>
    <scope>IDENTIFICATION</scope>
</reference>
<sequence length="1099" mass="123817">MEGKTAELNWEIWTNEFCYNKEIGLKCAYLEDGPRSVVVEDGHSNVHNTQESDCNDVNDLLDYQKYCNASTSKSYSYDLVSTMAKICSAFELSFLQVKHSQPVAFTPNTNQYIPHTLPIICVVQMFNLLIHQMCNCTNASLQGQYFLCFDPSYFGRQKFLLYVPLDSLLKADNFSSISTKVSKVNDVKPSENEQGYYLLRLNEFAGRVRGDRCRHPIVPWVVDFSSETACAQLNEQFSSISGAYHVPELLSDICYMAYRARREPKKELCKYVRSSWVPEEYPPTIARLFSWTPDECIPEFYEDPQIFKSLHNDMVDLGTPDWITSPEDFIVWHRDRMESEEVSSKLHKWIDLAFGYLLSGNDAIEALNTHLSFVKSPSCVRKQGAVKLFNKPHPRRLVFTKTETINATSSQTQESTNQSFDLQTILQDIYKFHENKEPGTEDSLMSIGVTIIELALAEYCRDLSADASFKDRLIRAQRLLTKSQKLPRSIAGCFSNEKHEYSPGFKSFVESRNFMQTSVKSSQLTNSFISFFCIPASVILAHELLADFHSFDHLIATCSSNLNDFKNNSILGAHKIQQIEILWLCFELTELSDLWLNLYVELMKCNKSAATVCQKLFGRAAEFCNRDVLVKRLVPVMKRLFEGTTPNSFDRRFILQLCIRFGTSTFFLHFLPLLVEAVLLTSDSIHEVARDTILWLSKRFGPIVTASHITINLLRLLAVCYTDSSQKLPEFDQISAIYGPAFITLQYLPFCSDIIDQAMRKLTSPLESALIGCVVMLKDVCDCLSDRQIMDNLQDLIIDQILFPALIACRIGGENVQTYMSGLVQRIFCTFNLIYDLDESKGGILVAQNAPNSNLASSPILSSSPLSILSSSLQNGNRLSSFFMGGDSPLEATQDILSTSFDPSSNMALNSKMGNDNCSQLTDSWVDHFRSLATFQGHTSEISKIMVLDNETRLSLAHKTKPSIVGPVRGSAILQLDWPLSSNSNEIEVGALAAISNHVFAAASNAESIVRTVDVRTGQLPSTCAHPLSRLQRLSNARTGRILSHYALPHTDTTQVSWISEKNFASVHENHPAMIWTDSPKIRMERRLSEVATMLTPCA</sequence>
<keyword evidence="2" id="KW-1185">Reference proteome</keyword>
<name>A0A915E7T4_9BILA</name>
<organism evidence="2 3">
    <name type="scientific">Ditylenchus dipsaci</name>
    <dbReference type="NCBI Taxonomy" id="166011"/>
    <lineage>
        <taxon>Eukaryota</taxon>
        <taxon>Metazoa</taxon>
        <taxon>Ecdysozoa</taxon>
        <taxon>Nematoda</taxon>
        <taxon>Chromadorea</taxon>
        <taxon>Rhabditida</taxon>
        <taxon>Tylenchina</taxon>
        <taxon>Tylenchomorpha</taxon>
        <taxon>Sphaerularioidea</taxon>
        <taxon>Anguinidae</taxon>
        <taxon>Anguininae</taxon>
        <taxon>Ditylenchus</taxon>
    </lineage>
</organism>
<proteinExistence type="predicted"/>
<dbReference type="Gene3D" id="1.10.1540.10">
    <property type="entry name" value="BEACH domain"/>
    <property type="match status" value="1"/>
</dbReference>
<evidence type="ECO:0000313" key="3">
    <source>
        <dbReference type="WBParaSite" id="jg3477"/>
    </source>
</evidence>
<dbReference type="SMART" id="SM01026">
    <property type="entry name" value="Beach"/>
    <property type="match status" value="1"/>
</dbReference>
<dbReference type="InterPro" id="IPR036372">
    <property type="entry name" value="BEACH_dom_sf"/>
</dbReference>
<accession>A0A915E7T4</accession>
<dbReference type="Proteomes" id="UP000887574">
    <property type="component" value="Unplaced"/>
</dbReference>
<dbReference type="SUPFAM" id="SSF81837">
    <property type="entry name" value="BEACH domain"/>
    <property type="match status" value="1"/>
</dbReference>
<feature type="domain" description="BEACH" evidence="1">
    <location>
        <begin position="196"/>
        <end position="396"/>
    </location>
</feature>
<dbReference type="InterPro" id="IPR000409">
    <property type="entry name" value="BEACH_dom"/>
</dbReference>
<protein>
    <submittedName>
        <fullName evidence="3">BEACH domain-containing protein</fullName>
    </submittedName>
</protein>
<dbReference type="WBParaSite" id="jg3477">
    <property type="protein sequence ID" value="jg3477"/>
    <property type="gene ID" value="jg3477"/>
</dbReference>